<feature type="transmembrane region" description="Helical" evidence="1">
    <location>
        <begin position="205"/>
        <end position="227"/>
    </location>
</feature>
<protein>
    <submittedName>
        <fullName evidence="2">Ethanolamine utilization protein EutH</fullName>
    </submittedName>
</protein>
<feature type="transmembrane region" description="Helical" evidence="1">
    <location>
        <begin position="167"/>
        <end position="185"/>
    </location>
</feature>
<name>A0ABV1D1R4_9FIRM</name>
<feature type="transmembrane region" description="Helical" evidence="1">
    <location>
        <begin position="78"/>
        <end position="98"/>
    </location>
</feature>
<keyword evidence="1" id="KW-0812">Transmembrane</keyword>
<dbReference type="Pfam" id="PF04346">
    <property type="entry name" value="EutH"/>
    <property type="match status" value="1"/>
</dbReference>
<dbReference type="PANTHER" id="PTHR40089:SF1">
    <property type="entry name" value="ETHANOLAMINE PERMEASE EUTH-RELATED"/>
    <property type="match status" value="1"/>
</dbReference>
<feature type="transmembrane region" description="Helical" evidence="1">
    <location>
        <begin position="332"/>
        <end position="353"/>
    </location>
</feature>
<reference evidence="2 3" key="1">
    <citation type="submission" date="2024-03" db="EMBL/GenBank/DDBJ databases">
        <title>Human intestinal bacterial collection.</title>
        <authorList>
            <person name="Pauvert C."/>
            <person name="Hitch T.C.A."/>
            <person name="Clavel T."/>
        </authorList>
    </citation>
    <scope>NUCLEOTIDE SEQUENCE [LARGE SCALE GENOMIC DNA]</scope>
    <source>
        <strain evidence="2 3">CLA-SR-H021</strain>
    </source>
</reference>
<feature type="transmembrane region" description="Helical" evidence="1">
    <location>
        <begin position="239"/>
        <end position="258"/>
    </location>
</feature>
<keyword evidence="3" id="KW-1185">Reference proteome</keyword>
<feature type="transmembrane region" description="Helical" evidence="1">
    <location>
        <begin position="136"/>
        <end position="160"/>
    </location>
</feature>
<evidence type="ECO:0000256" key="1">
    <source>
        <dbReference type="SAM" id="Phobius"/>
    </source>
</evidence>
<evidence type="ECO:0000313" key="2">
    <source>
        <dbReference type="EMBL" id="MEQ2424329.1"/>
    </source>
</evidence>
<dbReference type="PANTHER" id="PTHR40089">
    <property type="entry name" value="ETHANOLAMINE UTILIZATION PROTEIN EUTH"/>
    <property type="match status" value="1"/>
</dbReference>
<dbReference type="RefSeq" id="WP_040381188.1">
    <property type="nucleotide sequence ID" value="NZ_JBBMFM010000012.1"/>
</dbReference>
<feature type="transmembrane region" description="Helical" evidence="1">
    <location>
        <begin position="278"/>
        <end position="296"/>
    </location>
</feature>
<feature type="transmembrane region" description="Helical" evidence="1">
    <location>
        <begin position="37"/>
        <end position="58"/>
    </location>
</feature>
<organism evidence="2 3">
    <name type="scientific">Enterocloster hominis</name>
    <name type="common">ex Hitch et al. 2024</name>
    <dbReference type="NCBI Taxonomy" id="1917870"/>
    <lineage>
        <taxon>Bacteria</taxon>
        <taxon>Bacillati</taxon>
        <taxon>Bacillota</taxon>
        <taxon>Clostridia</taxon>
        <taxon>Lachnospirales</taxon>
        <taxon>Lachnospiraceae</taxon>
        <taxon>Enterocloster</taxon>
    </lineage>
</organism>
<accession>A0ABV1D1R4</accession>
<feature type="transmembrane region" description="Helical" evidence="1">
    <location>
        <begin position="308"/>
        <end position="326"/>
    </location>
</feature>
<dbReference type="EMBL" id="JBBMFM010000012">
    <property type="protein sequence ID" value="MEQ2424329.1"/>
    <property type="molecule type" value="Genomic_DNA"/>
</dbReference>
<sequence length="369" mass="38072">MTFNNVILFIVAVGVILGGADKLMGNKFGLGAKFDEGFNSMGGLALAVAGIVVLAPVLSDWLQPVLVPLFGLMNADPSMFASIIANDMGGYSLAVSLAKDYEIGLMSGCITASMLGCTLVFSLPVGLGLIEKEDRVYFFQGLLIGLITIPVGSILGGIAAGFDVSKVLINNIPIVIFSLLLALGLKFAPDAMNRGAGAFGTFIGWLAVIGIIIGSFTHLTGIGVPLFGNADTIMSGMEIVASIVIVLCGILPVLELLTRVLDKALNAFGRLLGIDATSAGGLIFTLANSVPVYGMIKKMDRRGKVINVAWLVPATAALGDHLGFTAGVEPAMITPMIVGKLAAGICAIAIAGIMTRTWKDEAPGVASAE</sequence>
<dbReference type="PIRSF" id="PIRSF019466">
    <property type="entry name" value="EutH"/>
    <property type="match status" value="1"/>
</dbReference>
<feature type="transmembrane region" description="Helical" evidence="1">
    <location>
        <begin position="110"/>
        <end position="130"/>
    </location>
</feature>
<proteinExistence type="predicted"/>
<keyword evidence="1" id="KW-1133">Transmembrane helix</keyword>
<dbReference type="Proteomes" id="UP001454086">
    <property type="component" value="Unassembled WGS sequence"/>
</dbReference>
<comment type="caution">
    <text evidence="2">The sequence shown here is derived from an EMBL/GenBank/DDBJ whole genome shotgun (WGS) entry which is preliminary data.</text>
</comment>
<dbReference type="InterPro" id="IPR007441">
    <property type="entry name" value="EutH"/>
</dbReference>
<keyword evidence="1" id="KW-0472">Membrane</keyword>
<gene>
    <name evidence="2" type="ORF">WMQ36_05030</name>
</gene>
<evidence type="ECO:0000313" key="3">
    <source>
        <dbReference type="Proteomes" id="UP001454086"/>
    </source>
</evidence>
<feature type="transmembrane region" description="Helical" evidence="1">
    <location>
        <begin position="6"/>
        <end position="25"/>
    </location>
</feature>